<gene>
    <name evidence="9" type="ORF">AO440_004383</name>
</gene>
<organism evidence="9 10">
    <name type="scientific">Candida glabrata</name>
    <name type="common">Yeast</name>
    <name type="synonym">Torulopsis glabrata</name>
    <dbReference type="NCBI Taxonomy" id="5478"/>
    <lineage>
        <taxon>Eukaryota</taxon>
        <taxon>Fungi</taxon>
        <taxon>Dikarya</taxon>
        <taxon>Ascomycota</taxon>
        <taxon>Saccharomycotina</taxon>
        <taxon>Saccharomycetes</taxon>
        <taxon>Saccharomycetales</taxon>
        <taxon>Saccharomycetaceae</taxon>
        <taxon>Nakaseomyces</taxon>
    </lineage>
</organism>
<dbReference type="Gene3D" id="4.10.240.10">
    <property type="entry name" value="Zn(2)-C6 fungal-type DNA-binding domain"/>
    <property type="match status" value="1"/>
</dbReference>
<keyword evidence="1" id="KW-0479">Metal-binding</keyword>
<dbReference type="InterPro" id="IPR036864">
    <property type="entry name" value="Zn2-C6_fun-type_DNA-bd_sf"/>
</dbReference>
<evidence type="ECO:0000256" key="2">
    <source>
        <dbReference type="ARBA" id="ARBA00022833"/>
    </source>
</evidence>
<keyword evidence="6" id="KW-0539">Nucleus</keyword>
<dbReference type="PANTHER" id="PTHR31069">
    <property type="entry name" value="OLEATE-ACTIVATED TRANSCRIPTION FACTOR 1-RELATED"/>
    <property type="match status" value="1"/>
</dbReference>
<accession>A0A0W0EIF9</accession>
<dbReference type="SUPFAM" id="SSF57701">
    <property type="entry name" value="Zn2/Cys6 DNA-binding domain"/>
    <property type="match status" value="1"/>
</dbReference>
<keyword evidence="5" id="KW-0804">Transcription</keyword>
<dbReference type="VEuPathDB" id="FungiDB:B1J91_M12298g"/>
<dbReference type="VEuPathDB" id="FungiDB:GW608_M12243"/>
<sequence>MSVVGSGSSPEGNAARTRKRNRISFVCQACRRSKTRCDKEKPICTRCKKLKLECVYDMAKQSAPRIPSKDATIARLGRDVDYWKNKAMKLMQEQESMPVNKDSNVSSGSLENMNSDYESDGESRESDYKRPRLDSYNINGENNDDDSIEINLYRTHPTLIVSRVMKREVKPLSENYLFIQDKFLTSLIASIFLDPSQNTMIPALTANANVTRAQPSVRSSALKLKETLLRQCHTDSQRRRVDEFTERILQNTNTSKNLKNGMILSMLYNTLGHQFLEDHCQSNGEYSDILKSFITEIEEMLPPYEIIEVYKQHFFQYIYPALPFLEKEMFEETLSDVLFRDENNPAKIKLRLGNNHLRMKMENLSILMVILKLSYISLNFAEDNVQHSALDVDTNIIAQYPISNNFVLLAQKCLASENWCACANENIIACVLYVWAFFVFSPEEGDLFLEHPTDVISSLVMMLATSIGLHRDPSDFPQLKSSIPDRRLLNHRRLLWLSVVTVCSFESSLKGRHSVSSASMMALFLDIKNPNADDVYINRVKNDLVDSPYAEQVLKLHIHSLRRVKLVLLLSDLDVMTMTYRNSILLSDLENLRDKIENYTDDNFPIVKLNADSESKVNNSVLLAINSTSLHTQIVSRLLLLRTSMALFLHFESVVPNDKSMLKYYFKYFNKSCTDALVLMGYINKFFNGDYSDSLSSSTNYNVLKVIQLSFSSTVFSILGALMRVGFATHSLYSLSQDIINEKEDTDLSEINSKMEVLTVLQRNLEIALESTYNAASEHLRFTYFPIFKMLALFDVVIQNMRKGELLLGIFKVSRMEKIHSKIVKMLNLTLGVKLDKRDALVKDLKSNNHMVEFSVDELNTLSQVVHDHMGNIHEGAFNREPSVQPGTGNTLYKNWNPSMDNLEKLSTAMAFSQNLDFQNMVPRHSGPRDTNLLSPNTFTPMAEQTSKLNANGGHSAASSESEAGKDPLHPDYAAFFGGLDLFDYDFLFGNDFN</sequence>
<dbReference type="PROSITE" id="PS00463">
    <property type="entry name" value="ZN2_CY6_FUNGAL_1"/>
    <property type="match status" value="1"/>
</dbReference>
<dbReference type="SMART" id="SM00066">
    <property type="entry name" value="GAL4"/>
    <property type="match status" value="1"/>
</dbReference>
<dbReference type="CDD" id="cd12148">
    <property type="entry name" value="fungal_TF_MHR"/>
    <property type="match status" value="1"/>
</dbReference>
<keyword evidence="4" id="KW-0238">DNA-binding</keyword>
<dbReference type="GO" id="GO:0005634">
    <property type="term" value="C:nucleus"/>
    <property type="evidence" value="ECO:0007669"/>
    <property type="project" value="TreeGrafter"/>
</dbReference>
<reference evidence="9 10" key="1">
    <citation type="submission" date="2015-10" db="EMBL/GenBank/DDBJ databases">
        <title>Draft genomes sequences of Candida glabrata isolates 1A, 1B, 2A, 2B, 3A and 3B.</title>
        <authorList>
            <person name="Haavelsrud O.E."/>
            <person name="Gaustad P."/>
        </authorList>
    </citation>
    <scope>NUCLEOTIDE SEQUENCE [LARGE SCALE GENOMIC DNA]</scope>
    <source>
        <strain evidence="9">910700640</strain>
    </source>
</reference>
<comment type="caution">
    <text evidence="9">The sequence shown here is derived from an EMBL/GenBank/DDBJ whole genome shotgun (WGS) entry which is preliminary data.</text>
</comment>
<dbReference type="EMBL" id="LLZZ01000161">
    <property type="protein sequence ID" value="KTA97410.1"/>
    <property type="molecule type" value="Genomic_DNA"/>
</dbReference>
<dbReference type="Pfam" id="PF00172">
    <property type="entry name" value="Zn_clus"/>
    <property type="match status" value="1"/>
</dbReference>
<evidence type="ECO:0000256" key="7">
    <source>
        <dbReference type="SAM" id="MobiDB-lite"/>
    </source>
</evidence>
<dbReference type="OMA" id="CANENII"/>
<protein>
    <submittedName>
        <fullName evidence="9">Oleate-activated transcription factor 1</fullName>
    </submittedName>
</protein>
<dbReference type="PRINTS" id="PR00755">
    <property type="entry name" value="AFLATOXINBRP"/>
</dbReference>
<dbReference type="InterPro" id="IPR001138">
    <property type="entry name" value="Zn2Cys6_DnaBD"/>
</dbReference>
<dbReference type="VEuPathDB" id="FungiDB:GVI51_M12265"/>
<evidence type="ECO:0000313" key="10">
    <source>
        <dbReference type="Proteomes" id="UP000054886"/>
    </source>
</evidence>
<feature type="domain" description="Zn(2)-C6 fungal-type" evidence="8">
    <location>
        <begin position="26"/>
        <end position="56"/>
    </location>
</feature>
<evidence type="ECO:0000256" key="3">
    <source>
        <dbReference type="ARBA" id="ARBA00023015"/>
    </source>
</evidence>
<dbReference type="InterPro" id="IPR050675">
    <property type="entry name" value="OAF3"/>
</dbReference>
<evidence type="ECO:0000259" key="8">
    <source>
        <dbReference type="PROSITE" id="PS50048"/>
    </source>
</evidence>
<dbReference type="PANTHER" id="PTHR31069:SF29">
    <property type="entry name" value="OLEATE-ACTIVATED TRANSCRIPTION FACTOR 1-RELATED"/>
    <property type="match status" value="1"/>
</dbReference>
<name>A0A0W0EIF9_CANGB</name>
<dbReference type="VEuPathDB" id="FungiDB:GWK60_M12243"/>
<keyword evidence="3" id="KW-0805">Transcription regulation</keyword>
<dbReference type="AlphaFoldDB" id="A0A0W0EIF9"/>
<proteinExistence type="predicted"/>
<dbReference type="PhylomeDB" id="A0A0W0EIF9"/>
<evidence type="ECO:0000256" key="1">
    <source>
        <dbReference type="ARBA" id="ARBA00022723"/>
    </source>
</evidence>
<dbReference type="GO" id="GO:0045944">
    <property type="term" value="P:positive regulation of transcription by RNA polymerase II"/>
    <property type="evidence" value="ECO:0007669"/>
    <property type="project" value="TreeGrafter"/>
</dbReference>
<dbReference type="CDD" id="cd00067">
    <property type="entry name" value="GAL4"/>
    <property type="match status" value="1"/>
</dbReference>
<evidence type="ECO:0000256" key="5">
    <source>
        <dbReference type="ARBA" id="ARBA00023163"/>
    </source>
</evidence>
<evidence type="ECO:0000313" key="9">
    <source>
        <dbReference type="EMBL" id="KTA97410.1"/>
    </source>
</evidence>
<evidence type="ECO:0000256" key="6">
    <source>
        <dbReference type="ARBA" id="ARBA00023242"/>
    </source>
</evidence>
<dbReference type="GO" id="GO:0000978">
    <property type="term" value="F:RNA polymerase II cis-regulatory region sequence-specific DNA binding"/>
    <property type="evidence" value="ECO:0007669"/>
    <property type="project" value="TreeGrafter"/>
</dbReference>
<dbReference type="PROSITE" id="PS50048">
    <property type="entry name" value="ZN2_CY6_FUNGAL_2"/>
    <property type="match status" value="1"/>
</dbReference>
<dbReference type="VEuPathDB" id="FungiDB:CAGL0M12298g"/>
<feature type="region of interest" description="Disordered" evidence="7">
    <location>
        <begin position="93"/>
        <end position="141"/>
    </location>
</feature>
<dbReference type="GO" id="GO:0008270">
    <property type="term" value="F:zinc ion binding"/>
    <property type="evidence" value="ECO:0007669"/>
    <property type="project" value="InterPro"/>
</dbReference>
<keyword evidence="2" id="KW-0862">Zinc</keyword>
<dbReference type="Proteomes" id="UP000054886">
    <property type="component" value="Unassembled WGS sequence"/>
</dbReference>
<feature type="compositionally biased region" description="Basic and acidic residues" evidence="7">
    <location>
        <begin position="121"/>
        <end position="133"/>
    </location>
</feature>
<feature type="compositionally biased region" description="Polar residues" evidence="7">
    <location>
        <begin position="93"/>
        <end position="116"/>
    </location>
</feature>
<evidence type="ECO:0000256" key="4">
    <source>
        <dbReference type="ARBA" id="ARBA00023125"/>
    </source>
</evidence>
<dbReference type="GO" id="GO:0000981">
    <property type="term" value="F:DNA-binding transcription factor activity, RNA polymerase II-specific"/>
    <property type="evidence" value="ECO:0007669"/>
    <property type="project" value="InterPro"/>
</dbReference>